<dbReference type="InterPro" id="IPR003439">
    <property type="entry name" value="ABC_transporter-like_ATP-bd"/>
</dbReference>
<dbReference type="Gene3D" id="3.40.50.300">
    <property type="entry name" value="P-loop containing nucleotide triphosphate hydrolases"/>
    <property type="match status" value="1"/>
</dbReference>
<keyword evidence="1" id="KW-0547">Nucleotide-binding</keyword>
<keyword evidence="5" id="KW-1185">Reference proteome</keyword>
<reference evidence="4 5" key="1">
    <citation type="submission" date="2024-01" db="EMBL/GenBank/DDBJ databases">
        <title>A telomere-to-telomere, gap-free genome of sweet tea (Lithocarpus litseifolius).</title>
        <authorList>
            <person name="Zhou J."/>
        </authorList>
    </citation>
    <scope>NUCLEOTIDE SEQUENCE [LARGE SCALE GENOMIC DNA]</scope>
    <source>
        <strain evidence="4">Zhou-2022a</strain>
        <tissue evidence="4">Leaf</tissue>
    </source>
</reference>
<dbReference type="InterPro" id="IPR050173">
    <property type="entry name" value="ABC_transporter_C-like"/>
</dbReference>
<feature type="domain" description="ABC transporter" evidence="3">
    <location>
        <begin position="35"/>
        <end position="109"/>
    </location>
</feature>
<dbReference type="PANTHER" id="PTHR24223">
    <property type="entry name" value="ATP-BINDING CASSETTE SUB-FAMILY C"/>
    <property type="match status" value="1"/>
</dbReference>
<dbReference type="Pfam" id="PF00005">
    <property type="entry name" value="ABC_tran"/>
    <property type="match status" value="1"/>
</dbReference>
<dbReference type="AlphaFoldDB" id="A0AAW2DMK9"/>
<evidence type="ECO:0000313" key="5">
    <source>
        <dbReference type="Proteomes" id="UP001459277"/>
    </source>
</evidence>
<comment type="caution">
    <text evidence="4">The sequence shown here is derived from an EMBL/GenBank/DDBJ whole genome shotgun (WGS) entry which is preliminary data.</text>
</comment>
<keyword evidence="2" id="KW-0067">ATP-binding</keyword>
<dbReference type="SUPFAM" id="SSF52540">
    <property type="entry name" value="P-loop containing nucleoside triphosphate hydrolases"/>
    <property type="match status" value="1"/>
</dbReference>
<dbReference type="EMBL" id="JAZDWU010000002">
    <property type="protein sequence ID" value="KAL0011802.1"/>
    <property type="molecule type" value="Genomic_DNA"/>
</dbReference>
<dbReference type="InterPro" id="IPR027417">
    <property type="entry name" value="P-loop_NTPase"/>
</dbReference>
<evidence type="ECO:0000313" key="4">
    <source>
        <dbReference type="EMBL" id="KAL0011802.1"/>
    </source>
</evidence>
<sequence>MGIFSIFIWISVSYNFHNGFFDLGIGRRPELPPVLHELSFTVPPSEKLGIIGRTGAGKSSMLNALFRRVEIERGRIFINACDICKLGLTDLRKVLSIIPQSPLLFSGMHTIWRLLCEYAYSNGSFRVSEFVYGGASRNGSFVYFSP</sequence>
<accession>A0AAW2DMK9</accession>
<evidence type="ECO:0000259" key="3">
    <source>
        <dbReference type="Pfam" id="PF00005"/>
    </source>
</evidence>
<dbReference type="GO" id="GO:0042626">
    <property type="term" value="F:ATPase-coupled transmembrane transporter activity"/>
    <property type="evidence" value="ECO:0007669"/>
    <property type="project" value="TreeGrafter"/>
</dbReference>
<dbReference type="GO" id="GO:0016020">
    <property type="term" value="C:membrane"/>
    <property type="evidence" value="ECO:0007669"/>
    <property type="project" value="TreeGrafter"/>
</dbReference>
<dbReference type="GO" id="GO:0005524">
    <property type="term" value="F:ATP binding"/>
    <property type="evidence" value="ECO:0007669"/>
    <property type="project" value="UniProtKB-KW"/>
</dbReference>
<protein>
    <recommendedName>
        <fullName evidence="3">ABC transporter domain-containing protein</fullName>
    </recommendedName>
</protein>
<organism evidence="4 5">
    <name type="scientific">Lithocarpus litseifolius</name>
    <dbReference type="NCBI Taxonomy" id="425828"/>
    <lineage>
        <taxon>Eukaryota</taxon>
        <taxon>Viridiplantae</taxon>
        <taxon>Streptophyta</taxon>
        <taxon>Embryophyta</taxon>
        <taxon>Tracheophyta</taxon>
        <taxon>Spermatophyta</taxon>
        <taxon>Magnoliopsida</taxon>
        <taxon>eudicotyledons</taxon>
        <taxon>Gunneridae</taxon>
        <taxon>Pentapetalae</taxon>
        <taxon>rosids</taxon>
        <taxon>fabids</taxon>
        <taxon>Fagales</taxon>
        <taxon>Fagaceae</taxon>
        <taxon>Lithocarpus</taxon>
    </lineage>
</organism>
<evidence type="ECO:0000256" key="1">
    <source>
        <dbReference type="ARBA" id="ARBA00022741"/>
    </source>
</evidence>
<name>A0AAW2DMK9_9ROSI</name>
<dbReference type="Proteomes" id="UP001459277">
    <property type="component" value="Unassembled WGS sequence"/>
</dbReference>
<proteinExistence type="predicted"/>
<gene>
    <name evidence="4" type="ORF">SO802_006910</name>
</gene>
<dbReference type="PANTHER" id="PTHR24223:SF375">
    <property type="entry name" value="ABC TRANSPORTER C FAMILY MEMBER 11-RELATED"/>
    <property type="match status" value="1"/>
</dbReference>
<evidence type="ECO:0000256" key="2">
    <source>
        <dbReference type="ARBA" id="ARBA00022840"/>
    </source>
</evidence>
<dbReference type="GO" id="GO:0016887">
    <property type="term" value="F:ATP hydrolysis activity"/>
    <property type="evidence" value="ECO:0007669"/>
    <property type="project" value="InterPro"/>
</dbReference>